<dbReference type="Proteomes" id="UP000460298">
    <property type="component" value="Unassembled WGS sequence"/>
</dbReference>
<organism evidence="1 2">
    <name type="scientific">Leptonema illini</name>
    <dbReference type="NCBI Taxonomy" id="183"/>
    <lineage>
        <taxon>Bacteria</taxon>
        <taxon>Pseudomonadati</taxon>
        <taxon>Spirochaetota</taxon>
        <taxon>Spirochaetia</taxon>
        <taxon>Leptospirales</taxon>
        <taxon>Leptospiraceae</taxon>
        <taxon>Leptonema</taxon>
    </lineage>
</organism>
<proteinExistence type="predicted"/>
<protein>
    <submittedName>
        <fullName evidence="1">Uncharacterized protein</fullName>
    </submittedName>
</protein>
<accession>A0A833H404</accession>
<dbReference type="OrthoDB" id="362649at2"/>
<dbReference type="RefSeq" id="WP_002771836.1">
    <property type="nucleotide sequence ID" value="NZ_JQDG01000038.1"/>
</dbReference>
<evidence type="ECO:0000313" key="1">
    <source>
        <dbReference type="EMBL" id="KAB2934687.1"/>
    </source>
</evidence>
<dbReference type="AlphaFoldDB" id="A0A833H404"/>
<evidence type="ECO:0000313" key="2">
    <source>
        <dbReference type="Proteomes" id="UP000460298"/>
    </source>
</evidence>
<reference evidence="1 2" key="1">
    <citation type="submission" date="2019-10" db="EMBL/GenBank/DDBJ databases">
        <title>Extracellular Electron Transfer in a Candidatus Methanoperedens spp. Enrichment Culture.</title>
        <authorList>
            <person name="Berger S."/>
            <person name="Rangel Shaw D."/>
            <person name="Berben T."/>
            <person name="In 'T Zandt M."/>
            <person name="Frank J."/>
            <person name="Reimann J."/>
            <person name="Jetten M.S.M."/>
            <person name="Welte C.U."/>
        </authorList>
    </citation>
    <scope>NUCLEOTIDE SEQUENCE [LARGE SCALE GENOMIC DNA]</scope>
    <source>
        <strain evidence="1">SB12</strain>
    </source>
</reference>
<sequence length="266" mass="30643">MAITREQRQNFTRISEPYKQQLDDLSREHSMLNGVLKQDAAMAPYVKIRQAMLSLQKSTLYIRLDAFSQKIQNLRSDTNISTARKEVSNALADLVKLTGAVSDMTLTENQEVLDQFVLLDPKKRLNLIDGFRQVLDMTKEAEGTGKYRWYFAELYMNLSLLAFVFMDFKLFERTKNPGEPGYAESRDHLDLLIDTASTAAREYRQKYEMAGKDVGDLQKAIKLLEMLKMIYSFAGNPEEQSKNELNLTSMKATVEDILKKKKQEKK</sequence>
<comment type="caution">
    <text evidence="1">The sequence shown here is derived from an EMBL/GenBank/DDBJ whole genome shotgun (WGS) entry which is preliminary data.</text>
</comment>
<name>A0A833H404_9LEPT</name>
<gene>
    <name evidence="1" type="ORF">F9K24_02600</name>
</gene>
<dbReference type="EMBL" id="WBUI01000002">
    <property type="protein sequence ID" value="KAB2934687.1"/>
    <property type="molecule type" value="Genomic_DNA"/>
</dbReference>